<reference evidence="3 4" key="1">
    <citation type="journal article" date="2021" name="BMC Genomics">
        <title>Datura genome reveals duplications of psychoactive alkaloid biosynthetic genes and high mutation rate following tissue culture.</title>
        <authorList>
            <person name="Rajewski A."/>
            <person name="Carter-House D."/>
            <person name="Stajich J."/>
            <person name="Litt A."/>
        </authorList>
    </citation>
    <scope>NUCLEOTIDE SEQUENCE [LARGE SCALE GENOMIC DNA]</scope>
    <source>
        <strain evidence="3">AR-01</strain>
    </source>
</reference>
<feature type="transmembrane region" description="Helical" evidence="2">
    <location>
        <begin position="138"/>
        <end position="165"/>
    </location>
</feature>
<comment type="caution">
    <text evidence="3">The sequence shown here is derived from an EMBL/GenBank/DDBJ whole genome shotgun (WGS) entry which is preliminary data.</text>
</comment>
<feature type="region of interest" description="Disordered" evidence="1">
    <location>
        <begin position="1"/>
        <end position="21"/>
    </location>
</feature>
<name>A0ABS8S3R7_DATST</name>
<dbReference type="PANTHER" id="PTHR35508:SF1">
    <property type="entry name" value="VOLTAGE-DEPENDENT L-TYPE CALCIUM CHANNEL SUBUNIT"/>
    <property type="match status" value="1"/>
</dbReference>
<protein>
    <submittedName>
        <fullName evidence="3">Uncharacterized protein</fullName>
    </submittedName>
</protein>
<evidence type="ECO:0000256" key="1">
    <source>
        <dbReference type="SAM" id="MobiDB-lite"/>
    </source>
</evidence>
<keyword evidence="2" id="KW-0472">Membrane</keyword>
<feature type="compositionally biased region" description="Basic and acidic residues" evidence="1">
    <location>
        <begin position="8"/>
        <end position="21"/>
    </location>
</feature>
<gene>
    <name evidence="3" type="ORF">HAX54_021878</name>
</gene>
<evidence type="ECO:0000313" key="4">
    <source>
        <dbReference type="Proteomes" id="UP000823775"/>
    </source>
</evidence>
<feature type="transmembrane region" description="Helical" evidence="2">
    <location>
        <begin position="172"/>
        <end position="200"/>
    </location>
</feature>
<keyword evidence="2" id="KW-0812">Transmembrane</keyword>
<dbReference type="PANTHER" id="PTHR35508">
    <property type="entry name" value="VOLTAGE-DEPENDENT L-TYPE CALCIUM CHANNEL SUBUNIT"/>
    <property type="match status" value="1"/>
</dbReference>
<proteinExistence type="predicted"/>
<evidence type="ECO:0000256" key="2">
    <source>
        <dbReference type="SAM" id="Phobius"/>
    </source>
</evidence>
<evidence type="ECO:0000313" key="3">
    <source>
        <dbReference type="EMBL" id="MCD7453687.1"/>
    </source>
</evidence>
<keyword evidence="2" id="KW-1133">Transmembrane helix</keyword>
<organism evidence="3 4">
    <name type="scientific">Datura stramonium</name>
    <name type="common">Jimsonweed</name>
    <name type="synonym">Common thornapple</name>
    <dbReference type="NCBI Taxonomy" id="4076"/>
    <lineage>
        <taxon>Eukaryota</taxon>
        <taxon>Viridiplantae</taxon>
        <taxon>Streptophyta</taxon>
        <taxon>Embryophyta</taxon>
        <taxon>Tracheophyta</taxon>
        <taxon>Spermatophyta</taxon>
        <taxon>Magnoliopsida</taxon>
        <taxon>eudicotyledons</taxon>
        <taxon>Gunneridae</taxon>
        <taxon>Pentapetalae</taxon>
        <taxon>asterids</taxon>
        <taxon>lamiids</taxon>
        <taxon>Solanales</taxon>
        <taxon>Solanaceae</taxon>
        <taxon>Solanoideae</taxon>
        <taxon>Datureae</taxon>
        <taxon>Datura</taxon>
    </lineage>
</organism>
<accession>A0ABS8S3R7</accession>
<dbReference type="Proteomes" id="UP000823775">
    <property type="component" value="Unassembled WGS sequence"/>
</dbReference>
<feature type="transmembrane region" description="Helical" evidence="2">
    <location>
        <begin position="106"/>
        <end position="132"/>
    </location>
</feature>
<sequence length="236" mass="25294">MADTMADTTEKSNGEFLGKFDDGETVDSTNFKKTSKGMNQEEDEKGVTLFDIFNRIVTAIFSSDNGPLIQRIRGSVSENVPLIHQASKNTARNVYSWTRKGSPLRALLVVSVGTIALLALTGLLVFMVFFVAATVNAIVISLLMSLAAAGGFLALFFTCLTAIYIGALSAAVFVISTTTIIAIFAVIVATGWIGFFWTIWLATTKTASLAKRSLNATGSAISAYSSPRHVQHNHDA</sequence>
<keyword evidence="4" id="KW-1185">Reference proteome</keyword>
<dbReference type="EMBL" id="JACEIK010000263">
    <property type="protein sequence ID" value="MCD7453687.1"/>
    <property type="molecule type" value="Genomic_DNA"/>
</dbReference>